<gene>
    <name evidence="1" type="ORF">UFOPK3564_01959</name>
</gene>
<dbReference type="AlphaFoldDB" id="A0A6J7HYG4"/>
<protein>
    <submittedName>
        <fullName evidence="1">Unannotated protein</fullName>
    </submittedName>
</protein>
<name>A0A6J7HYG4_9ZZZZ</name>
<dbReference type="Pfam" id="PF08819">
    <property type="entry name" value="DUF1802"/>
    <property type="match status" value="1"/>
</dbReference>
<organism evidence="1">
    <name type="scientific">freshwater metagenome</name>
    <dbReference type="NCBI Taxonomy" id="449393"/>
    <lineage>
        <taxon>unclassified sequences</taxon>
        <taxon>metagenomes</taxon>
        <taxon>ecological metagenomes</taxon>
    </lineage>
</organism>
<accession>A0A6J7HYG4</accession>
<proteinExistence type="predicted"/>
<reference evidence="1" key="1">
    <citation type="submission" date="2020-05" db="EMBL/GenBank/DDBJ databases">
        <authorList>
            <person name="Chiriac C."/>
            <person name="Salcher M."/>
            <person name="Ghai R."/>
            <person name="Kavagutti S V."/>
        </authorList>
    </citation>
    <scope>NUCLEOTIDE SEQUENCE</scope>
</reference>
<evidence type="ECO:0000313" key="1">
    <source>
        <dbReference type="EMBL" id="CAB4923250.1"/>
    </source>
</evidence>
<dbReference type="EMBL" id="CAFBMK010000117">
    <property type="protein sequence ID" value="CAB4923250.1"/>
    <property type="molecule type" value="Genomic_DNA"/>
</dbReference>
<sequence>MPIAFKEWAVTVRALAEGEQLLTLRKGGVREEHKHFRLDHDRFFLYPTFDHQRNDVIRESHLPELRRALEEGVWPDGDPPAAALTEDGGIPQPERVRIRAWAEAVAHYTVTDARVVEALSPYYVWTPDYAEKRLNWKHRHPLHVVLLRAYRIPRPVTVRVRDDMGGCRSWLEIQRDLPFEGTPVLSDDEFTRATDQIESILDGTAERAELPAALI</sequence>
<dbReference type="InterPro" id="IPR014923">
    <property type="entry name" value="DUF1802"/>
</dbReference>